<dbReference type="InterPro" id="IPR009075">
    <property type="entry name" value="AcylCo_DH/oxidase_C"/>
</dbReference>
<evidence type="ECO:0000259" key="8">
    <source>
        <dbReference type="Pfam" id="PF18158"/>
    </source>
</evidence>
<organism evidence="9 10">
    <name type="scientific">Halobacillus seohaensis</name>
    <dbReference type="NCBI Taxonomy" id="447421"/>
    <lineage>
        <taxon>Bacteria</taxon>
        <taxon>Bacillati</taxon>
        <taxon>Bacillota</taxon>
        <taxon>Bacilli</taxon>
        <taxon>Bacillales</taxon>
        <taxon>Bacillaceae</taxon>
        <taxon>Halobacillus</taxon>
    </lineage>
</organism>
<dbReference type="InterPro" id="IPR036250">
    <property type="entry name" value="AcylCo_DH-like_C"/>
</dbReference>
<feature type="domain" description="Acyl-CoA oxidase/dehydrogenase middle" evidence="7">
    <location>
        <begin position="163"/>
        <end position="262"/>
    </location>
</feature>
<comment type="cofactor">
    <cofactor evidence="1 5">
        <name>FAD</name>
        <dbReference type="ChEBI" id="CHEBI:57692"/>
    </cofactor>
</comment>
<dbReference type="Pfam" id="PF18158">
    <property type="entry name" value="AidB_N"/>
    <property type="match status" value="1"/>
</dbReference>
<evidence type="ECO:0000313" key="10">
    <source>
        <dbReference type="Proteomes" id="UP001596410"/>
    </source>
</evidence>
<protein>
    <submittedName>
        <fullName evidence="9">Acyl-CoA dehydrogenase family protein</fullName>
    </submittedName>
</protein>
<dbReference type="Gene3D" id="2.40.110.20">
    <property type="match status" value="1"/>
</dbReference>
<dbReference type="EMBL" id="JBHSZV010000062">
    <property type="protein sequence ID" value="MFC7064105.1"/>
    <property type="molecule type" value="Genomic_DNA"/>
</dbReference>
<dbReference type="PROSITE" id="PS00073">
    <property type="entry name" value="ACYL_COA_DH_2"/>
    <property type="match status" value="1"/>
</dbReference>
<accession>A0ABW2EP94</accession>
<evidence type="ECO:0000256" key="5">
    <source>
        <dbReference type="RuleBase" id="RU362125"/>
    </source>
</evidence>
<dbReference type="Gene3D" id="1.20.140.10">
    <property type="entry name" value="Butyryl-CoA Dehydrogenase, subunit A, domain 3"/>
    <property type="match status" value="1"/>
</dbReference>
<evidence type="ECO:0000256" key="3">
    <source>
        <dbReference type="ARBA" id="ARBA00022630"/>
    </source>
</evidence>
<dbReference type="InterPro" id="IPR041504">
    <property type="entry name" value="AidB_N"/>
</dbReference>
<dbReference type="Pfam" id="PF00441">
    <property type="entry name" value="Acyl-CoA_dh_1"/>
    <property type="match status" value="1"/>
</dbReference>
<keyword evidence="5" id="KW-0560">Oxidoreductase</keyword>
<dbReference type="InterPro" id="IPR006091">
    <property type="entry name" value="Acyl-CoA_Oxase/DH_mid-dom"/>
</dbReference>
<comment type="caution">
    <text evidence="9">The sequence shown here is derived from an EMBL/GenBank/DDBJ whole genome shotgun (WGS) entry which is preliminary data.</text>
</comment>
<gene>
    <name evidence="9" type="ORF">ACFQIC_20120</name>
</gene>
<evidence type="ECO:0000259" key="7">
    <source>
        <dbReference type="Pfam" id="PF02770"/>
    </source>
</evidence>
<dbReference type="Proteomes" id="UP001596410">
    <property type="component" value="Unassembled WGS sequence"/>
</dbReference>
<dbReference type="Pfam" id="PF02770">
    <property type="entry name" value="Acyl-CoA_dh_M"/>
    <property type="match status" value="1"/>
</dbReference>
<dbReference type="PANTHER" id="PTHR42707">
    <property type="entry name" value="ACYL-COA DEHYDROGENASE"/>
    <property type="match status" value="1"/>
</dbReference>
<dbReference type="PANTHER" id="PTHR42707:SF2">
    <property type="entry name" value="ACD11 DEHYDROGENASE"/>
    <property type="match status" value="1"/>
</dbReference>
<evidence type="ECO:0000256" key="2">
    <source>
        <dbReference type="ARBA" id="ARBA00009347"/>
    </source>
</evidence>
<dbReference type="InterPro" id="IPR006089">
    <property type="entry name" value="Acyl-CoA_DH_CS"/>
</dbReference>
<evidence type="ECO:0000256" key="1">
    <source>
        <dbReference type="ARBA" id="ARBA00001974"/>
    </source>
</evidence>
<keyword evidence="4 5" id="KW-0274">FAD</keyword>
<feature type="domain" description="Adaptive response protein AidB N-terminal" evidence="8">
    <location>
        <begin position="2"/>
        <end position="153"/>
    </location>
</feature>
<name>A0ABW2EP94_9BACI</name>
<dbReference type="SUPFAM" id="SSF47203">
    <property type="entry name" value="Acyl-CoA dehydrogenase C-terminal domain-like"/>
    <property type="match status" value="1"/>
</dbReference>
<reference evidence="10" key="1">
    <citation type="journal article" date="2019" name="Int. J. Syst. Evol. Microbiol.">
        <title>The Global Catalogue of Microorganisms (GCM) 10K type strain sequencing project: providing services to taxonomists for standard genome sequencing and annotation.</title>
        <authorList>
            <consortium name="The Broad Institute Genomics Platform"/>
            <consortium name="The Broad Institute Genome Sequencing Center for Infectious Disease"/>
            <person name="Wu L."/>
            <person name="Ma J."/>
        </authorList>
    </citation>
    <scope>NUCLEOTIDE SEQUENCE [LARGE SCALE GENOMIC DNA]</scope>
    <source>
        <strain evidence="10">CGMCC 4.1621</strain>
    </source>
</reference>
<dbReference type="InterPro" id="IPR009100">
    <property type="entry name" value="AcylCoA_DH/oxidase_NM_dom_sf"/>
</dbReference>
<evidence type="ECO:0000313" key="9">
    <source>
        <dbReference type="EMBL" id="MFC7064105.1"/>
    </source>
</evidence>
<proteinExistence type="inferred from homology"/>
<sequence length="556" mass="62936">MNFYKQDEDLQAILQSKLDKTFYNWADEQLTAFGGLCAEEIDRRAIHTDREGQPQLIKYNKMGEDISEVWVNEGYRKTVKETYNEGIVGYVHKEIPGLGHKGNYLYSYAQGYLLSQAEPGFYCPVTLTMATAYLIDHYASDDLKKRYLPHVLATGDTELYEGATFLTERQGGSDVGANEVKAVTENDHYQIYGEKYFASNAGMCGVTMVLARIEGAPSGSKGLSLFLVPWRNDDGTLNGLSIRRLKDKLGVRAVPSAEVEFEGAEAYLVGEADRGFYYMMEALNLSRVCNAIASVGIMRRAYTEASHYAIDRKAFGQSLIQYPMIQDTLVNMRVKQEVETSAVFQMIERFDQMARYPGQASEKEQIFNRLLIAILKKETAEQSIHFAHEAIEMHGGNGFIEDFVTPRLLRDAQVLTVWEGTGNILGLEVIRLLTKYNAHKMLFAELDSELNQLSILSDKSDVLRVELEKAKIWVEEVLQLPGHLQTFHSKTIAKKLSDLYEAVHALKRAHESERKRKVAEVFIEQVFQDERDVSNPLTLKYVEEILQVSLPVPADV</sequence>
<evidence type="ECO:0000256" key="4">
    <source>
        <dbReference type="ARBA" id="ARBA00022827"/>
    </source>
</evidence>
<dbReference type="InterPro" id="IPR052904">
    <property type="entry name" value="Acyl-CoA_dehydrogenase-like"/>
</dbReference>
<dbReference type="SUPFAM" id="SSF56645">
    <property type="entry name" value="Acyl-CoA dehydrogenase NM domain-like"/>
    <property type="match status" value="1"/>
</dbReference>
<keyword evidence="3 5" id="KW-0285">Flavoprotein</keyword>
<feature type="domain" description="Acyl-CoA dehydrogenase/oxidase C-terminal" evidence="6">
    <location>
        <begin position="273"/>
        <end position="427"/>
    </location>
</feature>
<dbReference type="RefSeq" id="WP_204708280.1">
    <property type="nucleotide sequence ID" value="NZ_JBHSZV010000062.1"/>
</dbReference>
<keyword evidence="10" id="KW-1185">Reference proteome</keyword>
<comment type="similarity">
    <text evidence="2 5">Belongs to the acyl-CoA dehydrogenase family.</text>
</comment>
<evidence type="ECO:0000259" key="6">
    <source>
        <dbReference type="Pfam" id="PF00441"/>
    </source>
</evidence>